<protein>
    <submittedName>
        <fullName evidence="19">Capsular polysaccharide transport protein</fullName>
    </submittedName>
</protein>
<dbReference type="InterPro" id="IPR054765">
    <property type="entry name" value="SLBB_dom"/>
</dbReference>
<dbReference type="Pfam" id="PF02563">
    <property type="entry name" value="Poly_export"/>
    <property type="match status" value="1"/>
</dbReference>
<dbReference type="Gene3D" id="3.10.560.10">
    <property type="entry name" value="Outer membrane lipoprotein wza domain like"/>
    <property type="match status" value="2"/>
</dbReference>
<evidence type="ECO:0000256" key="10">
    <source>
        <dbReference type="ARBA" id="ARBA00023114"/>
    </source>
</evidence>
<dbReference type="Proteomes" id="UP000016543">
    <property type="component" value="Unassembled WGS sequence"/>
</dbReference>
<dbReference type="PROSITE" id="PS51257">
    <property type="entry name" value="PROKAR_LIPOPROTEIN"/>
    <property type="match status" value="1"/>
</dbReference>
<feature type="domain" description="SLBB" evidence="18">
    <location>
        <begin position="169"/>
        <end position="247"/>
    </location>
</feature>
<keyword evidence="5" id="KW-0762">Sugar transport</keyword>
<evidence type="ECO:0000259" key="16">
    <source>
        <dbReference type="Pfam" id="PF02563"/>
    </source>
</evidence>
<keyword evidence="3" id="KW-0813">Transport</keyword>
<evidence type="ECO:0000313" key="19">
    <source>
        <dbReference type="EMBL" id="EAQ30920.1"/>
    </source>
</evidence>
<evidence type="ECO:0000256" key="9">
    <source>
        <dbReference type="ARBA" id="ARBA00023065"/>
    </source>
</evidence>
<evidence type="ECO:0000256" key="2">
    <source>
        <dbReference type="ARBA" id="ARBA00009450"/>
    </source>
</evidence>
<evidence type="ECO:0000256" key="5">
    <source>
        <dbReference type="ARBA" id="ARBA00022597"/>
    </source>
</evidence>
<keyword evidence="14" id="KW-0449">Lipoprotein</keyword>
<feature type="domain" description="SLBB" evidence="18">
    <location>
        <begin position="254"/>
        <end position="339"/>
    </location>
</feature>
<keyword evidence="11" id="KW-0472">Membrane</keyword>
<evidence type="ECO:0000256" key="14">
    <source>
        <dbReference type="ARBA" id="ARBA00023288"/>
    </source>
</evidence>
<organism evidence="19 20">
    <name type="scientific">Idiomarina baltica OS145</name>
    <dbReference type="NCBI Taxonomy" id="314276"/>
    <lineage>
        <taxon>Bacteria</taxon>
        <taxon>Pseudomonadati</taxon>
        <taxon>Pseudomonadota</taxon>
        <taxon>Gammaproteobacteria</taxon>
        <taxon>Alteromonadales</taxon>
        <taxon>Idiomarinaceae</taxon>
        <taxon>Idiomarina</taxon>
    </lineage>
</organism>
<evidence type="ECO:0000256" key="8">
    <source>
        <dbReference type="ARBA" id="ARBA00023047"/>
    </source>
</evidence>
<feature type="domain" description="Polysaccharide export protein N-terminal" evidence="16">
    <location>
        <begin position="78"/>
        <end position="163"/>
    </location>
</feature>
<feature type="chain" id="PRO_5046806478" evidence="15">
    <location>
        <begin position="21"/>
        <end position="373"/>
    </location>
</feature>
<comment type="caution">
    <text evidence="19">The sequence shown here is derived from an EMBL/GenBank/DDBJ whole genome shotgun (WGS) entry which is preliminary data.</text>
</comment>
<dbReference type="Gene3D" id="1.20.5.70">
    <property type="match status" value="1"/>
</dbReference>
<comment type="subcellular location">
    <subcellularLocation>
        <location evidence="1">Cell outer membrane</location>
        <topology evidence="1">Multi-pass membrane protein</topology>
    </subcellularLocation>
</comment>
<sequence>MRRLLAIFATTLLVSSCAWAPGAHLDSDEDYASGEPLSQEELNQRVDIHPITPQLLSQLQQQQPRTELLPNPQLEQQRQDYDYVVGRGDILNITVWDHPELTIPAGSMRGPAEAGNWVHNDGTIFYPYVGKLHVAGKRVTQIRDMITERLSTYIEKPQVDVTVAAFRSQRVYVTGEVKKPGTLPISNVPLTLIEAVSQSGGLTEMADWTDVTLKRGDDEMQYSLRELYQQGNTQENVILQAGDIVNIARNDFRKVFVLGEVGKPQSYPMGRYGMSLAEALSDAGGLYNTTADASGIFVIRQPEPDSDKLAQVFQLDASNATALVMAEQFEMQPRDIVFVTAAPVTRWNRVIGQILPSLTGIYSITRARSDLQE</sequence>
<evidence type="ECO:0000256" key="13">
    <source>
        <dbReference type="ARBA" id="ARBA00023237"/>
    </source>
</evidence>
<dbReference type="Pfam" id="PF22461">
    <property type="entry name" value="SLBB_2"/>
    <property type="match status" value="2"/>
</dbReference>
<dbReference type="InterPro" id="IPR049712">
    <property type="entry name" value="Poly_export"/>
</dbReference>
<evidence type="ECO:0000256" key="11">
    <source>
        <dbReference type="ARBA" id="ARBA00023136"/>
    </source>
</evidence>
<keyword evidence="20" id="KW-1185">Reference proteome</keyword>
<dbReference type="RefSeq" id="WP_006954953.1">
    <property type="nucleotide sequence ID" value="NZ_CH672404.1"/>
</dbReference>
<evidence type="ECO:0000256" key="12">
    <source>
        <dbReference type="ARBA" id="ARBA00023139"/>
    </source>
</evidence>
<evidence type="ECO:0000256" key="6">
    <source>
        <dbReference type="ARBA" id="ARBA00022692"/>
    </source>
</evidence>
<comment type="similarity">
    <text evidence="2">Belongs to the BexD/CtrA/VexA family.</text>
</comment>
<keyword evidence="4" id="KW-1134">Transmembrane beta strand</keyword>
<evidence type="ECO:0000256" key="15">
    <source>
        <dbReference type="SAM" id="SignalP"/>
    </source>
</evidence>
<dbReference type="PANTHER" id="PTHR33619">
    <property type="entry name" value="POLYSACCHARIDE EXPORT PROTEIN GFCE-RELATED"/>
    <property type="match status" value="1"/>
</dbReference>
<evidence type="ECO:0000256" key="7">
    <source>
        <dbReference type="ARBA" id="ARBA00022729"/>
    </source>
</evidence>
<evidence type="ECO:0000259" key="18">
    <source>
        <dbReference type="Pfam" id="PF22461"/>
    </source>
</evidence>
<keyword evidence="13" id="KW-0998">Cell outer membrane</keyword>
<accession>A0ABP2CMN7</accession>
<feature type="signal peptide" evidence="15">
    <location>
        <begin position="1"/>
        <end position="20"/>
    </location>
</feature>
<keyword evidence="8" id="KW-0625">Polysaccharide transport</keyword>
<evidence type="ECO:0000256" key="3">
    <source>
        <dbReference type="ARBA" id="ARBA00022448"/>
    </source>
</evidence>
<keyword evidence="7 15" id="KW-0732">Signal</keyword>
<keyword evidence="6" id="KW-0812">Transmembrane</keyword>
<gene>
    <name evidence="19" type="ORF">OS145_11389</name>
</gene>
<evidence type="ECO:0000256" key="1">
    <source>
        <dbReference type="ARBA" id="ARBA00004571"/>
    </source>
</evidence>
<evidence type="ECO:0000259" key="17">
    <source>
        <dbReference type="Pfam" id="PF18412"/>
    </source>
</evidence>
<dbReference type="EMBL" id="AAMX01000035">
    <property type="protein sequence ID" value="EAQ30920.1"/>
    <property type="molecule type" value="Genomic_DNA"/>
</dbReference>
<dbReference type="Pfam" id="PF18412">
    <property type="entry name" value="Wza_C"/>
    <property type="match status" value="1"/>
</dbReference>
<dbReference type="NCBIfam" id="NF011658">
    <property type="entry name" value="PRK15078.1"/>
    <property type="match status" value="1"/>
</dbReference>
<dbReference type="PANTHER" id="PTHR33619:SF3">
    <property type="entry name" value="POLYSACCHARIDE EXPORT PROTEIN GFCE-RELATED"/>
    <property type="match status" value="1"/>
</dbReference>
<keyword evidence="12" id="KW-0564">Palmitate</keyword>
<keyword evidence="9" id="KW-0406">Ion transport</keyword>
<dbReference type="InterPro" id="IPR003715">
    <property type="entry name" value="Poly_export_N"/>
</dbReference>
<evidence type="ECO:0000313" key="20">
    <source>
        <dbReference type="Proteomes" id="UP000016543"/>
    </source>
</evidence>
<keyword evidence="10" id="KW-0626">Porin</keyword>
<proteinExistence type="inferred from homology"/>
<reference evidence="19 20" key="1">
    <citation type="submission" date="2006-01" db="EMBL/GenBank/DDBJ databases">
        <authorList>
            <person name="Brettar I."/>
            <person name="Hofle M."/>
            <person name="Ferriera S."/>
            <person name="Johnson J."/>
            <person name="Kravitz S."/>
            <person name="Halpern A."/>
            <person name="Remington K."/>
            <person name="Beeson K."/>
            <person name="Tran B."/>
            <person name="Rogers Y.-H."/>
            <person name="Friedman R."/>
            <person name="Venter J.C."/>
        </authorList>
    </citation>
    <scope>NUCLEOTIDE SEQUENCE [LARGE SCALE GENOMIC DNA]</scope>
    <source>
        <strain evidence="19 20">OS145</strain>
    </source>
</reference>
<dbReference type="Gene3D" id="3.30.1950.10">
    <property type="entry name" value="wza like domain"/>
    <property type="match status" value="1"/>
</dbReference>
<evidence type="ECO:0000256" key="4">
    <source>
        <dbReference type="ARBA" id="ARBA00022452"/>
    </source>
</evidence>
<dbReference type="InterPro" id="IPR040716">
    <property type="entry name" value="Wza_C"/>
</dbReference>
<name>A0ABP2CMN7_9GAMM</name>
<feature type="domain" description="Outer-membrane lipoprotein Wza C-terminal" evidence="17">
    <location>
        <begin position="342"/>
        <end position="370"/>
    </location>
</feature>